<dbReference type="InterPro" id="IPR049500">
    <property type="entry name" value="Peptidase_M50B-like"/>
</dbReference>
<reference evidence="2 3" key="1">
    <citation type="submission" date="2020-08" db="EMBL/GenBank/DDBJ databases">
        <title>Sequencing the genomes of 1000 actinobacteria strains.</title>
        <authorList>
            <person name="Klenk H.-P."/>
        </authorList>
    </citation>
    <scope>NUCLEOTIDE SEQUENCE [LARGE SCALE GENOMIC DNA]</scope>
    <source>
        <strain evidence="2 3">DSM 28796</strain>
    </source>
</reference>
<dbReference type="RefSeq" id="WP_184325706.1">
    <property type="nucleotide sequence ID" value="NZ_JACHLZ010000001.1"/>
</dbReference>
<keyword evidence="1" id="KW-0812">Transmembrane</keyword>
<protein>
    <recommendedName>
        <fullName evidence="4">Peptidase M50B-like protein</fullName>
    </recommendedName>
</protein>
<evidence type="ECO:0000256" key="1">
    <source>
        <dbReference type="SAM" id="Phobius"/>
    </source>
</evidence>
<organism evidence="2 3">
    <name type="scientific">Brachybacterium aquaticum</name>
    <dbReference type="NCBI Taxonomy" id="1432564"/>
    <lineage>
        <taxon>Bacteria</taxon>
        <taxon>Bacillati</taxon>
        <taxon>Actinomycetota</taxon>
        <taxon>Actinomycetes</taxon>
        <taxon>Micrococcales</taxon>
        <taxon>Dermabacteraceae</taxon>
        <taxon>Brachybacterium</taxon>
    </lineage>
</organism>
<dbReference type="EMBL" id="JACHLZ010000001">
    <property type="protein sequence ID" value="MBB5832361.1"/>
    <property type="molecule type" value="Genomic_DNA"/>
</dbReference>
<feature type="transmembrane region" description="Helical" evidence="1">
    <location>
        <begin position="210"/>
        <end position="231"/>
    </location>
</feature>
<keyword evidence="1" id="KW-0472">Membrane</keyword>
<feature type="transmembrane region" description="Helical" evidence="1">
    <location>
        <begin position="29"/>
        <end position="50"/>
    </location>
</feature>
<comment type="caution">
    <text evidence="2">The sequence shown here is derived from an EMBL/GenBank/DDBJ whole genome shotgun (WGS) entry which is preliminary data.</text>
</comment>
<feature type="transmembrane region" description="Helical" evidence="1">
    <location>
        <begin position="171"/>
        <end position="189"/>
    </location>
</feature>
<keyword evidence="1" id="KW-1133">Transmembrane helix</keyword>
<dbReference type="Pfam" id="PF13398">
    <property type="entry name" value="Peptidase_M50B"/>
    <property type="match status" value="1"/>
</dbReference>
<feature type="transmembrane region" description="Helical" evidence="1">
    <location>
        <begin position="126"/>
        <end position="141"/>
    </location>
</feature>
<proteinExistence type="predicted"/>
<feature type="transmembrane region" description="Helical" evidence="1">
    <location>
        <begin position="148"/>
        <end position="165"/>
    </location>
</feature>
<keyword evidence="3" id="KW-1185">Reference proteome</keyword>
<evidence type="ECO:0000313" key="2">
    <source>
        <dbReference type="EMBL" id="MBB5832361.1"/>
    </source>
</evidence>
<name>A0A841AFH9_9MICO</name>
<accession>A0A841AFH9</accession>
<sequence length="241" mass="25290">MDIGEILREILGGIGERTGPVAAPAQGRWVLLALLIAALAVAVPPLWRLLRPGVTIVHELGHALVGILMGRRFTGFVVSADMSGHAVTVGPRRGLGRILSTWAGYPAPAVVGALLMQIALHGWSRTALFAALVVLVISLVFTRSGHTVLAVLATAAGIGALWWWGSPALTALLTLAAGVFLLLGAWRHLGAVARRGGRADDPGQLAQLTPLPAVVWTVSFALVLGLCTWWAGVTMWPLLRG</sequence>
<gene>
    <name evidence="2" type="ORF">HNR70_002174</name>
</gene>
<feature type="transmembrane region" description="Helical" evidence="1">
    <location>
        <begin position="102"/>
        <end position="120"/>
    </location>
</feature>
<dbReference type="Proteomes" id="UP000588158">
    <property type="component" value="Unassembled WGS sequence"/>
</dbReference>
<evidence type="ECO:0008006" key="4">
    <source>
        <dbReference type="Google" id="ProtNLM"/>
    </source>
</evidence>
<dbReference type="AlphaFoldDB" id="A0A841AFH9"/>
<evidence type="ECO:0000313" key="3">
    <source>
        <dbReference type="Proteomes" id="UP000588158"/>
    </source>
</evidence>